<dbReference type="EMBL" id="MLJW01004008">
    <property type="protein sequence ID" value="OIQ70824.1"/>
    <property type="molecule type" value="Genomic_DNA"/>
</dbReference>
<gene>
    <name evidence="1" type="ORF">GALL_475620</name>
</gene>
<proteinExistence type="predicted"/>
<sequence>MRFVAIKDIGDQPGAACQVEEFIGKTNQAARRNAVFQTHTAATIRLHVEQFALALAQSLHHAALVLLFDIGGDHFNRLVAHTIDVLEDHARLAHSQLKTFAAHVFQQNGQVQFTATHHLKDAFFCGFPHAQGHIVLQFLLQAVPDLTARDVLAFTPGQRTGIDTKVHGQGGLIDLEHWQRCRVDRVSDGHTNADVGQAVDQHNFARSGIGGLHALKPLKGQDLVDATLDRLAIGSFHDHHVHHRLDRALADASNTNAPDEGGKVECRNLQLQRCCRVALLVRHMLKDGVEQSRHVGPPLFTLAAFYQR</sequence>
<name>A0A1J5PJ48_9ZZZZ</name>
<dbReference type="AlphaFoldDB" id="A0A1J5PJ48"/>
<comment type="caution">
    <text evidence="1">The sequence shown here is derived from an EMBL/GenBank/DDBJ whole genome shotgun (WGS) entry which is preliminary data.</text>
</comment>
<accession>A0A1J5PJ48</accession>
<organism evidence="1">
    <name type="scientific">mine drainage metagenome</name>
    <dbReference type="NCBI Taxonomy" id="410659"/>
    <lineage>
        <taxon>unclassified sequences</taxon>
        <taxon>metagenomes</taxon>
        <taxon>ecological metagenomes</taxon>
    </lineage>
</organism>
<protein>
    <submittedName>
        <fullName evidence="1">Uncharacterized protein</fullName>
    </submittedName>
</protein>
<evidence type="ECO:0000313" key="1">
    <source>
        <dbReference type="EMBL" id="OIQ70824.1"/>
    </source>
</evidence>
<reference evidence="1" key="1">
    <citation type="submission" date="2016-10" db="EMBL/GenBank/DDBJ databases">
        <title>Sequence of Gallionella enrichment culture.</title>
        <authorList>
            <person name="Poehlein A."/>
            <person name="Muehling M."/>
            <person name="Daniel R."/>
        </authorList>
    </citation>
    <scope>NUCLEOTIDE SEQUENCE</scope>
</reference>